<proteinExistence type="predicted"/>
<dbReference type="InterPro" id="IPR001387">
    <property type="entry name" value="Cro/C1-type_HTH"/>
</dbReference>
<dbReference type="SMART" id="SM00530">
    <property type="entry name" value="HTH_XRE"/>
    <property type="match status" value="1"/>
</dbReference>
<feature type="domain" description="HTH cro/C1-type" evidence="1">
    <location>
        <begin position="32"/>
        <end position="87"/>
    </location>
</feature>
<dbReference type="SUPFAM" id="SSF47413">
    <property type="entry name" value="lambda repressor-like DNA-binding domains"/>
    <property type="match status" value="1"/>
</dbReference>
<reference evidence="3" key="1">
    <citation type="submission" date="2016-10" db="EMBL/GenBank/DDBJ databases">
        <authorList>
            <person name="Varghese N."/>
            <person name="Submissions S."/>
        </authorList>
    </citation>
    <scope>NUCLEOTIDE SEQUENCE [LARGE SCALE GENOMIC DNA]</scope>
    <source>
        <strain evidence="3">8N4</strain>
    </source>
</reference>
<evidence type="ECO:0000313" key="2">
    <source>
        <dbReference type="EMBL" id="SEQ30355.1"/>
    </source>
</evidence>
<dbReference type="CDD" id="cd00093">
    <property type="entry name" value="HTH_XRE"/>
    <property type="match status" value="1"/>
</dbReference>
<evidence type="ECO:0000259" key="1">
    <source>
        <dbReference type="PROSITE" id="PS50943"/>
    </source>
</evidence>
<dbReference type="Pfam" id="PF01381">
    <property type="entry name" value="HTH_3"/>
    <property type="match status" value="1"/>
</dbReference>
<gene>
    <name evidence="2" type="ORF">SAMN05216522_10294</name>
</gene>
<dbReference type="RefSeq" id="WP_092672730.1">
    <property type="nucleotide sequence ID" value="NZ_FOGC01000002.1"/>
</dbReference>
<dbReference type="STRING" id="988801.SAMN05216522_10294"/>
<dbReference type="InterPro" id="IPR010982">
    <property type="entry name" value="Lambda_DNA-bd_dom_sf"/>
</dbReference>
<dbReference type="PROSITE" id="PS50943">
    <property type="entry name" value="HTH_CROC1"/>
    <property type="match status" value="1"/>
</dbReference>
<keyword evidence="3" id="KW-1185">Reference proteome</keyword>
<accession>A0A1H9EXH3</accession>
<name>A0A1H9EXH3_9GAMM</name>
<dbReference type="Gene3D" id="1.10.260.40">
    <property type="entry name" value="lambda repressor-like DNA-binding domains"/>
    <property type="match status" value="1"/>
</dbReference>
<sequence>MSKLAELRARLPKEAQEQVDQRVVEMRREITLRTLRKELEVSQVNLARSMGVTQPSVVKMEREDSDPKLSTLKRYVSGLGGELNLEVSLPDGRRITLSL</sequence>
<dbReference type="OrthoDB" id="129597at2"/>
<organism evidence="2 3">
    <name type="scientific">Rosenbergiella nectarea</name>
    <dbReference type="NCBI Taxonomy" id="988801"/>
    <lineage>
        <taxon>Bacteria</taxon>
        <taxon>Pseudomonadati</taxon>
        <taxon>Pseudomonadota</taxon>
        <taxon>Gammaproteobacteria</taxon>
        <taxon>Enterobacterales</taxon>
        <taxon>Erwiniaceae</taxon>
        <taxon>Rosenbergiella</taxon>
    </lineage>
</organism>
<protein>
    <submittedName>
        <fullName evidence="2">Helix-turn-helix domain-containing protein</fullName>
    </submittedName>
</protein>
<dbReference type="Proteomes" id="UP000242515">
    <property type="component" value="Unassembled WGS sequence"/>
</dbReference>
<dbReference type="GO" id="GO:0003677">
    <property type="term" value="F:DNA binding"/>
    <property type="evidence" value="ECO:0007669"/>
    <property type="project" value="InterPro"/>
</dbReference>
<dbReference type="EMBL" id="FOGC01000002">
    <property type="protein sequence ID" value="SEQ30355.1"/>
    <property type="molecule type" value="Genomic_DNA"/>
</dbReference>
<dbReference type="AlphaFoldDB" id="A0A1H9EXH3"/>
<evidence type="ECO:0000313" key="3">
    <source>
        <dbReference type="Proteomes" id="UP000242515"/>
    </source>
</evidence>